<proteinExistence type="predicted"/>
<reference evidence="1" key="1">
    <citation type="submission" date="2011-11" db="EMBL/GenBank/DDBJ databases">
        <title>The Genome Sequence of Fusarium oxysporum PHW808.</title>
        <authorList>
            <consortium name="The Broad Institute Genome Sequencing Platform"/>
            <person name="Ma L.-J."/>
            <person name="Gale L.R."/>
            <person name="Schwartz D.C."/>
            <person name="Zhou S."/>
            <person name="Corby-Kistler H."/>
            <person name="Young S.K."/>
            <person name="Zeng Q."/>
            <person name="Gargeya S."/>
            <person name="Fitzgerald M."/>
            <person name="Haas B."/>
            <person name="Abouelleil A."/>
            <person name="Alvarado L."/>
            <person name="Arachchi H.M."/>
            <person name="Berlin A."/>
            <person name="Brown A."/>
            <person name="Chapman S.B."/>
            <person name="Chen Z."/>
            <person name="Dunbar C."/>
            <person name="Freedman E."/>
            <person name="Gearin G."/>
            <person name="Goldberg J."/>
            <person name="Griggs A."/>
            <person name="Gujja S."/>
            <person name="Heiman D."/>
            <person name="Howarth C."/>
            <person name="Larson L."/>
            <person name="Lui A."/>
            <person name="MacDonald P.J.P."/>
            <person name="Montmayeur A."/>
            <person name="Murphy C."/>
            <person name="Neiman D."/>
            <person name="Pearson M."/>
            <person name="Priest M."/>
            <person name="Roberts A."/>
            <person name="Saif S."/>
            <person name="Shea T."/>
            <person name="Shenoy N."/>
            <person name="Sisk P."/>
            <person name="Stolte C."/>
            <person name="Sykes S."/>
            <person name="Wortman J."/>
            <person name="Nusbaum C."/>
            <person name="Birren B."/>
        </authorList>
    </citation>
    <scope>NUCLEOTIDE SEQUENCE [LARGE SCALE GENOMIC DNA]</scope>
    <source>
        <strain evidence="1">54008</strain>
    </source>
</reference>
<sequence length="62" mass="6768">MMSDCLTIHNTEVAVRNQADGFSISWLDQAVSKGVRHDVNGAETLLMSQNNSTWAEVATYPG</sequence>
<dbReference type="HOGENOM" id="CLU_2904280_0_0_1"/>
<organism evidence="1">
    <name type="scientific">Fusarium oxysporum f. sp. conglutinans race 2 54008</name>
    <dbReference type="NCBI Taxonomy" id="1089457"/>
    <lineage>
        <taxon>Eukaryota</taxon>
        <taxon>Fungi</taxon>
        <taxon>Dikarya</taxon>
        <taxon>Ascomycota</taxon>
        <taxon>Pezizomycotina</taxon>
        <taxon>Sordariomycetes</taxon>
        <taxon>Hypocreomycetidae</taxon>
        <taxon>Hypocreales</taxon>
        <taxon>Nectriaceae</taxon>
        <taxon>Fusarium</taxon>
        <taxon>Fusarium oxysporum species complex</taxon>
    </lineage>
</organism>
<dbReference type="EMBL" id="KK035101">
    <property type="protein sequence ID" value="EXL63554.1"/>
    <property type="molecule type" value="Genomic_DNA"/>
</dbReference>
<dbReference type="Proteomes" id="UP000030676">
    <property type="component" value="Unassembled WGS sequence"/>
</dbReference>
<dbReference type="AlphaFoldDB" id="X0HQP6"/>
<name>X0HQP6_FUSOX</name>
<reference evidence="1" key="2">
    <citation type="submission" date="2014-03" db="EMBL/GenBank/DDBJ databases">
        <title>The Genome Annotation of Fusarium oxysporum PHW808.</title>
        <authorList>
            <consortium name="The Broad Institute Genomics Platform"/>
            <person name="Ma L.-J."/>
            <person name="Corby-Kistler H."/>
            <person name="Broz K."/>
            <person name="Gale L.R."/>
            <person name="Jonkers W."/>
            <person name="O'Donnell K."/>
            <person name="Ploetz R."/>
            <person name="Steinberg C."/>
            <person name="Schwartz D.C."/>
            <person name="VanEtten H."/>
            <person name="Zhou S."/>
            <person name="Young S.K."/>
            <person name="Zeng Q."/>
            <person name="Gargeya S."/>
            <person name="Fitzgerald M."/>
            <person name="Abouelleil A."/>
            <person name="Alvarado L."/>
            <person name="Chapman S.B."/>
            <person name="Gainer-Dewar J."/>
            <person name="Goldberg J."/>
            <person name="Griggs A."/>
            <person name="Gujja S."/>
            <person name="Hansen M."/>
            <person name="Howarth C."/>
            <person name="Imamovic A."/>
            <person name="Ireland A."/>
            <person name="Larimer J."/>
            <person name="McCowan C."/>
            <person name="Murphy C."/>
            <person name="Pearson M."/>
            <person name="Poon T.W."/>
            <person name="Priest M."/>
            <person name="Roberts A."/>
            <person name="Saif S."/>
            <person name="Shea T."/>
            <person name="Sykes S."/>
            <person name="Wortman J."/>
            <person name="Nusbaum C."/>
            <person name="Birren B."/>
        </authorList>
    </citation>
    <scope>NUCLEOTIDE SEQUENCE</scope>
    <source>
        <strain evidence="1">54008</strain>
    </source>
</reference>
<accession>X0HQP6</accession>
<gene>
    <name evidence="1" type="ORF">FOPG_20172</name>
</gene>
<protein>
    <submittedName>
        <fullName evidence="1">Uncharacterized protein</fullName>
    </submittedName>
</protein>
<evidence type="ECO:0000313" key="1">
    <source>
        <dbReference type="EMBL" id="EXL63554.1"/>
    </source>
</evidence>